<evidence type="ECO:0000313" key="7">
    <source>
        <dbReference type="EMBL" id="EKC32858.1"/>
    </source>
</evidence>
<dbReference type="PANTHER" id="PTHR11640:SF31">
    <property type="entry name" value="IRREGULAR CHIASM C-ROUGHEST PROTEIN-RELATED"/>
    <property type="match status" value="1"/>
</dbReference>
<name>K1QG32_MAGGI</name>
<dbReference type="SMART" id="SM00409">
    <property type="entry name" value="IG"/>
    <property type="match status" value="3"/>
</dbReference>
<keyword evidence="2" id="KW-0472">Membrane</keyword>
<organism evidence="7">
    <name type="scientific">Magallana gigas</name>
    <name type="common">Pacific oyster</name>
    <name type="synonym">Crassostrea gigas</name>
    <dbReference type="NCBI Taxonomy" id="29159"/>
    <lineage>
        <taxon>Eukaryota</taxon>
        <taxon>Metazoa</taxon>
        <taxon>Spiralia</taxon>
        <taxon>Lophotrochozoa</taxon>
        <taxon>Mollusca</taxon>
        <taxon>Bivalvia</taxon>
        <taxon>Autobranchia</taxon>
        <taxon>Pteriomorphia</taxon>
        <taxon>Ostreida</taxon>
        <taxon>Ostreoidea</taxon>
        <taxon>Ostreidae</taxon>
        <taxon>Magallana</taxon>
    </lineage>
</organism>
<reference evidence="7" key="1">
    <citation type="journal article" date="2012" name="Nature">
        <title>The oyster genome reveals stress adaptation and complexity of shell formation.</title>
        <authorList>
            <person name="Zhang G."/>
            <person name="Fang X."/>
            <person name="Guo X."/>
            <person name="Li L."/>
            <person name="Luo R."/>
            <person name="Xu F."/>
            <person name="Yang P."/>
            <person name="Zhang L."/>
            <person name="Wang X."/>
            <person name="Qi H."/>
            <person name="Xiong Z."/>
            <person name="Que H."/>
            <person name="Xie Y."/>
            <person name="Holland P.W."/>
            <person name="Paps J."/>
            <person name="Zhu Y."/>
            <person name="Wu F."/>
            <person name="Chen Y."/>
            <person name="Wang J."/>
            <person name="Peng C."/>
            <person name="Meng J."/>
            <person name="Yang L."/>
            <person name="Liu J."/>
            <person name="Wen B."/>
            <person name="Zhang N."/>
            <person name="Huang Z."/>
            <person name="Zhu Q."/>
            <person name="Feng Y."/>
            <person name="Mount A."/>
            <person name="Hedgecock D."/>
            <person name="Xu Z."/>
            <person name="Liu Y."/>
            <person name="Domazet-Loso T."/>
            <person name="Du Y."/>
            <person name="Sun X."/>
            <person name="Zhang S."/>
            <person name="Liu B."/>
            <person name="Cheng P."/>
            <person name="Jiang X."/>
            <person name="Li J."/>
            <person name="Fan D."/>
            <person name="Wang W."/>
            <person name="Fu W."/>
            <person name="Wang T."/>
            <person name="Wang B."/>
            <person name="Zhang J."/>
            <person name="Peng Z."/>
            <person name="Li Y."/>
            <person name="Li N."/>
            <person name="Wang J."/>
            <person name="Chen M."/>
            <person name="He Y."/>
            <person name="Tan F."/>
            <person name="Song X."/>
            <person name="Zheng Q."/>
            <person name="Huang R."/>
            <person name="Yang H."/>
            <person name="Du X."/>
            <person name="Chen L."/>
            <person name="Yang M."/>
            <person name="Gaffney P.M."/>
            <person name="Wang S."/>
            <person name="Luo L."/>
            <person name="She Z."/>
            <person name="Ming Y."/>
            <person name="Huang W."/>
            <person name="Zhang S."/>
            <person name="Huang B."/>
            <person name="Zhang Y."/>
            <person name="Qu T."/>
            <person name="Ni P."/>
            <person name="Miao G."/>
            <person name="Wang J."/>
            <person name="Wang Q."/>
            <person name="Steinberg C.E."/>
            <person name="Wang H."/>
            <person name="Li N."/>
            <person name="Qian L."/>
            <person name="Zhang G."/>
            <person name="Li Y."/>
            <person name="Yang H."/>
            <person name="Liu X."/>
            <person name="Wang J."/>
            <person name="Yin Y."/>
            <person name="Wang J."/>
        </authorList>
    </citation>
    <scope>NUCLEOTIDE SEQUENCE [LARGE SCALE GENOMIC DNA]</scope>
    <source>
        <strain evidence="7">05x7-T-G4-1.051#20</strain>
    </source>
</reference>
<evidence type="ECO:0000256" key="1">
    <source>
        <dbReference type="ARBA" id="ARBA00004479"/>
    </source>
</evidence>
<dbReference type="GO" id="GO:0005911">
    <property type="term" value="C:cell-cell junction"/>
    <property type="evidence" value="ECO:0007669"/>
    <property type="project" value="TreeGrafter"/>
</dbReference>
<dbReference type="Gene3D" id="2.60.40.10">
    <property type="entry name" value="Immunoglobulins"/>
    <property type="match status" value="3"/>
</dbReference>
<dbReference type="HOGENOM" id="CLU_575216_0_0_1"/>
<evidence type="ECO:0000256" key="3">
    <source>
        <dbReference type="ARBA" id="ARBA00023157"/>
    </source>
</evidence>
<keyword evidence="3" id="KW-1015">Disulfide bond</keyword>
<evidence type="ECO:0000256" key="5">
    <source>
        <dbReference type="ARBA" id="ARBA00023319"/>
    </source>
</evidence>
<accession>K1QG32</accession>
<gene>
    <name evidence="7" type="ORF">CGI_10024420</name>
</gene>
<feature type="domain" description="Ig-like" evidence="6">
    <location>
        <begin position="213"/>
        <end position="291"/>
    </location>
</feature>
<dbReference type="EMBL" id="JH817223">
    <property type="protein sequence ID" value="EKC32858.1"/>
    <property type="molecule type" value="Genomic_DNA"/>
</dbReference>
<feature type="domain" description="Ig-like" evidence="6">
    <location>
        <begin position="74"/>
        <end position="193"/>
    </location>
</feature>
<dbReference type="InParanoid" id="K1QG32"/>
<keyword evidence="4" id="KW-0325">Glycoprotein</keyword>
<evidence type="ECO:0000256" key="4">
    <source>
        <dbReference type="ARBA" id="ARBA00023180"/>
    </source>
</evidence>
<dbReference type="InterPro" id="IPR003599">
    <property type="entry name" value="Ig_sub"/>
</dbReference>
<dbReference type="PANTHER" id="PTHR11640">
    <property type="entry name" value="NEPHRIN"/>
    <property type="match status" value="1"/>
</dbReference>
<dbReference type="InterPro" id="IPR013783">
    <property type="entry name" value="Ig-like_fold"/>
</dbReference>
<dbReference type="GO" id="GO:0098609">
    <property type="term" value="P:cell-cell adhesion"/>
    <property type="evidence" value="ECO:0007669"/>
    <property type="project" value="TreeGrafter"/>
</dbReference>
<dbReference type="InterPro" id="IPR036179">
    <property type="entry name" value="Ig-like_dom_sf"/>
</dbReference>
<protein>
    <recommendedName>
        <fullName evidence="6">Ig-like domain-containing protein</fullName>
    </recommendedName>
</protein>
<evidence type="ECO:0000259" key="6">
    <source>
        <dbReference type="PROSITE" id="PS50835"/>
    </source>
</evidence>
<dbReference type="GO" id="GO:0050839">
    <property type="term" value="F:cell adhesion molecule binding"/>
    <property type="evidence" value="ECO:0007669"/>
    <property type="project" value="TreeGrafter"/>
</dbReference>
<proteinExistence type="predicted"/>
<dbReference type="InterPro" id="IPR007110">
    <property type="entry name" value="Ig-like_dom"/>
</dbReference>
<dbReference type="PROSITE" id="PS50835">
    <property type="entry name" value="IG_LIKE"/>
    <property type="match status" value="2"/>
</dbReference>
<comment type="subcellular location">
    <subcellularLocation>
        <location evidence="1">Membrane</location>
        <topology evidence="1">Single-pass type I membrane protein</topology>
    </subcellularLocation>
</comment>
<dbReference type="GO" id="GO:0005886">
    <property type="term" value="C:plasma membrane"/>
    <property type="evidence" value="ECO:0007669"/>
    <property type="project" value="TreeGrafter"/>
</dbReference>
<dbReference type="AlphaFoldDB" id="K1QG32"/>
<dbReference type="SUPFAM" id="SSF48726">
    <property type="entry name" value="Immunoglobulin"/>
    <property type="match status" value="2"/>
</dbReference>
<sequence>MYAGIEAAQALIHNVTLYKKTTSYNNVSKTYVASIVSPPIPLDRLNNGNSLLCISTVNTSTINKGVTLNVNYVPELVIRGKTVLEEGETLNLTCQVVAANPMANATWTGTDGPYFSLASNVLGREGTSVSIVATVSANPAPTRLNWKKAGNDTILSTSRILLIENATKEDAGDYILEATRVRQRANNITEDITKNVSVHLEIRYGPASARISPNITMLELDIGSSVPHIVCTADCIPTCDFKWTQHYRNTQRHRSVTANLDLGKATTEVIGDHTCEAYNYIGGQKYSATVTFQLRVQYAPMVQAVSFKQLSNTPFDEIGIIRITAVIRAYPATTAGTWGIKNDRFTNPFKPLTGIPRRVYYSFTHLKCEGEELDMTASFVSVPGPFITWYKQPDIKNYVYYEDFRGNWNTSYYTSRYHVQIVTSSTFGTYMVGAENSKGVSNLMVLVQINRKPNCTGMVLDNSAQSENFEGTNEE</sequence>
<dbReference type="InterPro" id="IPR051275">
    <property type="entry name" value="Cell_adhesion_signaling"/>
</dbReference>
<keyword evidence="5" id="KW-0393">Immunoglobulin domain</keyword>
<evidence type="ECO:0000256" key="2">
    <source>
        <dbReference type="ARBA" id="ARBA00023136"/>
    </source>
</evidence>